<evidence type="ECO:0000313" key="1">
    <source>
        <dbReference type="EMBL" id="GFT48962.1"/>
    </source>
</evidence>
<dbReference type="AlphaFoldDB" id="A0A8X6P386"/>
<proteinExistence type="predicted"/>
<dbReference type="Proteomes" id="UP000887013">
    <property type="component" value="Unassembled WGS sequence"/>
</dbReference>
<accession>A0A8X6P386</accession>
<keyword evidence="2" id="KW-1185">Reference proteome</keyword>
<evidence type="ECO:0000313" key="2">
    <source>
        <dbReference type="Proteomes" id="UP000887013"/>
    </source>
</evidence>
<dbReference type="EMBL" id="BMAW01111646">
    <property type="protein sequence ID" value="GFT48962.1"/>
    <property type="molecule type" value="Genomic_DNA"/>
</dbReference>
<organism evidence="1 2">
    <name type="scientific">Nephila pilipes</name>
    <name type="common">Giant wood spider</name>
    <name type="synonym">Nephila maculata</name>
    <dbReference type="NCBI Taxonomy" id="299642"/>
    <lineage>
        <taxon>Eukaryota</taxon>
        <taxon>Metazoa</taxon>
        <taxon>Ecdysozoa</taxon>
        <taxon>Arthropoda</taxon>
        <taxon>Chelicerata</taxon>
        <taxon>Arachnida</taxon>
        <taxon>Araneae</taxon>
        <taxon>Araneomorphae</taxon>
        <taxon>Entelegynae</taxon>
        <taxon>Araneoidea</taxon>
        <taxon>Nephilidae</taxon>
        <taxon>Nephila</taxon>
    </lineage>
</organism>
<protein>
    <submittedName>
        <fullName evidence="1">Uncharacterized protein</fullName>
    </submittedName>
</protein>
<reference evidence="1" key="1">
    <citation type="submission" date="2020-08" db="EMBL/GenBank/DDBJ databases">
        <title>Multicomponent nature underlies the extraordinary mechanical properties of spider dragline silk.</title>
        <authorList>
            <person name="Kono N."/>
            <person name="Nakamura H."/>
            <person name="Mori M."/>
            <person name="Yoshida Y."/>
            <person name="Ohtoshi R."/>
            <person name="Malay A.D."/>
            <person name="Moran D.A.P."/>
            <person name="Tomita M."/>
            <person name="Numata K."/>
            <person name="Arakawa K."/>
        </authorList>
    </citation>
    <scope>NUCLEOTIDE SEQUENCE</scope>
</reference>
<feature type="non-terminal residue" evidence="1">
    <location>
        <position position="1"/>
    </location>
</feature>
<sequence>SLTARVFEDANERFFKGTEEMRRKWDDGGCWREGKGRRGCTKDEL</sequence>
<comment type="caution">
    <text evidence="1">The sequence shown here is derived from an EMBL/GenBank/DDBJ whole genome shotgun (WGS) entry which is preliminary data.</text>
</comment>
<gene>
    <name evidence="1" type="ORF">NPIL_255281</name>
</gene>
<name>A0A8X6P386_NEPPI</name>